<protein>
    <submittedName>
        <fullName evidence="8">RNA polymerase sigma factor SigF</fullName>
    </submittedName>
</protein>
<dbReference type="InterPro" id="IPR007630">
    <property type="entry name" value="RNA_pol_sigma70_r4"/>
</dbReference>
<dbReference type="InterPro" id="IPR014284">
    <property type="entry name" value="RNA_pol_sigma-70_dom"/>
</dbReference>
<feature type="compositionally biased region" description="Low complexity" evidence="5">
    <location>
        <begin position="273"/>
        <end position="301"/>
    </location>
</feature>
<evidence type="ECO:0000259" key="7">
    <source>
        <dbReference type="Pfam" id="PF04545"/>
    </source>
</evidence>
<dbReference type="KEGG" id="shun:DWB77_01574"/>
<dbReference type="InterPro" id="IPR014322">
    <property type="entry name" value="RNA_pol_sigma-B/F/G"/>
</dbReference>
<keyword evidence="4" id="KW-0804">Transcription</keyword>
<dbReference type="GO" id="GO:0003677">
    <property type="term" value="F:DNA binding"/>
    <property type="evidence" value="ECO:0007669"/>
    <property type="project" value="UniProtKB-KW"/>
</dbReference>
<sequence>MRTHTTTAKNRHPHDDAPRTAADFERLTALPEGPERDALREDLVRAWLPMAERIAGRFRNRGEALEDLRQVAALGLVKAVDRYDPARGAAFESYAVPTITGEIKRHFRDHMWTLHVPRRVQDLRGRVRAATQELVASADVQRPGVADLAAHTGMTEDEVRAGLEAIDSFSALSLDAELPGGDDGYSLSDSLGSADPALDIVIDRESIKPGLRCLPERERKILYMRFFRDMTQSRIAEDLGISQMHVSRLITRCCGRLRDQVLRDAHDEHTRPTRPAARTPRATPSAESASSAPTTGGADAAVRTGPPKDATRTVRAQVAPTAARTRSVSATERARAKAKVRAAAPRARAATRPRRTHWAPQLARGEQNLSRRQDSDVA</sequence>
<feature type="domain" description="RNA polymerase sigma-70 region 2" evidence="6">
    <location>
        <begin position="43"/>
        <end position="113"/>
    </location>
</feature>
<name>A0A387HEV2_9ACTN</name>
<dbReference type="AlphaFoldDB" id="A0A387HEV2"/>
<evidence type="ECO:0000259" key="6">
    <source>
        <dbReference type="Pfam" id="PF04542"/>
    </source>
</evidence>
<dbReference type="Pfam" id="PF04542">
    <property type="entry name" value="Sigma70_r2"/>
    <property type="match status" value="1"/>
</dbReference>
<dbReference type="InterPro" id="IPR013325">
    <property type="entry name" value="RNA_pol_sigma_r2"/>
</dbReference>
<dbReference type="InterPro" id="IPR036388">
    <property type="entry name" value="WH-like_DNA-bd_sf"/>
</dbReference>
<dbReference type="EMBL" id="CP032698">
    <property type="protein sequence ID" value="AYG79460.1"/>
    <property type="molecule type" value="Genomic_DNA"/>
</dbReference>
<dbReference type="Proteomes" id="UP000271554">
    <property type="component" value="Chromosome"/>
</dbReference>
<dbReference type="PANTHER" id="PTHR30385">
    <property type="entry name" value="SIGMA FACTOR F FLAGELLAR"/>
    <property type="match status" value="1"/>
</dbReference>
<evidence type="ECO:0000256" key="5">
    <source>
        <dbReference type="SAM" id="MobiDB-lite"/>
    </source>
</evidence>
<evidence type="ECO:0000256" key="2">
    <source>
        <dbReference type="ARBA" id="ARBA00023082"/>
    </source>
</evidence>
<dbReference type="OrthoDB" id="9804285at2"/>
<dbReference type="InterPro" id="IPR000943">
    <property type="entry name" value="RNA_pol_sigma70"/>
</dbReference>
<gene>
    <name evidence="8" type="primary">sigF_5</name>
    <name evidence="8" type="ORF">DWB77_01574</name>
</gene>
<dbReference type="PRINTS" id="PR00046">
    <property type="entry name" value="SIGMA70FCT"/>
</dbReference>
<keyword evidence="9" id="KW-1185">Reference proteome</keyword>
<feature type="region of interest" description="Disordered" evidence="5">
    <location>
        <begin position="264"/>
        <end position="378"/>
    </location>
</feature>
<feature type="compositionally biased region" description="Basic and acidic residues" evidence="5">
    <location>
        <begin position="369"/>
        <end position="378"/>
    </location>
</feature>
<keyword evidence="2" id="KW-0731">Sigma factor</keyword>
<feature type="domain" description="RNA polymerase sigma-70 region 4" evidence="7">
    <location>
        <begin position="211"/>
        <end position="258"/>
    </location>
</feature>
<keyword evidence="1" id="KW-0805">Transcription regulation</keyword>
<evidence type="ECO:0000256" key="4">
    <source>
        <dbReference type="ARBA" id="ARBA00023163"/>
    </source>
</evidence>
<keyword evidence="3" id="KW-0238">DNA-binding</keyword>
<dbReference type="Pfam" id="PF04545">
    <property type="entry name" value="Sigma70_r4"/>
    <property type="match status" value="1"/>
</dbReference>
<evidence type="ECO:0000313" key="8">
    <source>
        <dbReference type="EMBL" id="AYG79460.1"/>
    </source>
</evidence>
<reference evidence="8 9" key="1">
    <citation type="submission" date="2018-10" db="EMBL/GenBank/DDBJ databases">
        <title>Relationship between Morphology and Antimicrobial Activity in Streptomyces.</title>
        <authorList>
            <person name="Kang H.J."/>
            <person name="Kim S.B."/>
        </authorList>
    </citation>
    <scope>NUCLEOTIDE SEQUENCE [LARGE SCALE GENOMIC DNA]</scope>
    <source>
        <strain evidence="8 9">BH38</strain>
    </source>
</reference>
<dbReference type="PANTHER" id="PTHR30385:SF4">
    <property type="entry name" value="RNA POLYMERASE SIGMA-E FACTOR"/>
    <property type="match status" value="1"/>
</dbReference>
<evidence type="ECO:0000256" key="1">
    <source>
        <dbReference type="ARBA" id="ARBA00023015"/>
    </source>
</evidence>
<evidence type="ECO:0000256" key="3">
    <source>
        <dbReference type="ARBA" id="ARBA00023125"/>
    </source>
</evidence>
<organism evidence="8 9">
    <name type="scientific">Streptomyces hundungensis</name>
    <dbReference type="NCBI Taxonomy" id="1077946"/>
    <lineage>
        <taxon>Bacteria</taxon>
        <taxon>Bacillati</taxon>
        <taxon>Actinomycetota</taxon>
        <taxon>Actinomycetes</taxon>
        <taxon>Kitasatosporales</taxon>
        <taxon>Streptomycetaceae</taxon>
        <taxon>Streptomyces</taxon>
    </lineage>
</organism>
<dbReference type="NCBIfam" id="TIGR02980">
    <property type="entry name" value="SigBFG"/>
    <property type="match status" value="1"/>
</dbReference>
<dbReference type="Gene3D" id="1.20.120.1810">
    <property type="match status" value="1"/>
</dbReference>
<evidence type="ECO:0000313" key="9">
    <source>
        <dbReference type="Proteomes" id="UP000271554"/>
    </source>
</evidence>
<dbReference type="InterPro" id="IPR013324">
    <property type="entry name" value="RNA_pol_sigma_r3/r4-like"/>
</dbReference>
<dbReference type="SUPFAM" id="SSF88659">
    <property type="entry name" value="Sigma3 and sigma4 domains of RNA polymerase sigma factors"/>
    <property type="match status" value="2"/>
</dbReference>
<accession>A0A387HEV2</accession>
<proteinExistence type="predicted"/>
<dbReference type="SUPFAM" id="SSF88946">
    <property type="entry name" value="Sigma2 domain of RNA polymerase sigma factors"/>
    <property type="match status" value="1"/>
</dbReference>
<dbReference type="NCBIfam" id="TIGR02937">
    <property type="entry name" value="sigma70-ECF"/>
    <property type="match status" value="1"/>
</dbReference>
<dbReference type="GO" id="GO:0006352">
    <property type="term" value="P:DNA-templated transcription initiation"/>
    <property type="evidence" value="ECO:0007669"/>
    <property type="project" value="InterPro"/>
</dbReference>
<dbReference type="Gene3D" id="1.10.10.10">
    <property type="entry name" value="Winged helix-like DNA-binding domain superfamily/Winged helix DNA-binding domain"/>
    <property type="match status" value="2"/>
</dbReference>
<dbReference type="CDD" id="cd06171">
    <property type="entry name" value="Sigma70_r4"/>
    <property type="match status" value="1"/>
</dbReference>
<dbReference type="GO" id="GO:0016987">
    <property type="term" value="F:sigma factor activity"/>
    <property type="evidence" value="ECO:0007669"/>
    <property type="project" value="UniProtKB-KW"/>
</dbReference>
<dbReference type="InterPro" id="IPR007627">
    <property type="entry name" value="RNA_pol_sigma70_r2"/>
</dbReference>